<evidence type="ECO:0000256" key="3">
    <source>
        <dbReference type="ARBA" id="ARBA00022989"/>
    </source>
</evidence>
<dbReference type="EMBL" id="JBHLXH010000002">
    <property type="protein sequence ID" value="MFC0223851.1"/>
    <property type="molecule type" value="Genomic_DNA"/>
</dbReference>
<protein>
    <submittedName>
        <fullName evidence="6">UbiA family prenyltransferase</fullName>
    </submittedName>
</protein>
<evidence type="ECO:0000313" key="7">
    <source>
        <dbReference type="Proteomes" id="UP001589698"/>
    </source>
</evidence>
<keyword evidence="2 5" id="KW-0812">Transmembrane</keyword>
<dbReference type="Gene3D" id="1.10.357.140">
    <property type="entry name" value="UbiA prenyltransferase"/>
    <property type="match status" value="1"/>
</dbReference>
<dbReference type="Proteomes" id="UP001589698">
    <property type="component" value="Unassembled WGS sequence"/>
</dbReference>
<feature type="transmembrane region" description="Helical" evidence="5">
    <location>
        <begin position="167"/>
        <end position="187"/>
    </location>
</feature>
<evidence type="ECO:0000256" key="1">
    <source>
        <dbReference type="ARBA" id="ARBA00004141"/>
    </source>
</evidence>
<evidence type="ECO:0000256" key="4">
    <source>
        <dbReference type="ARBA" id="ARBA00023136"/>
    </source>
</evidence>
<keyword evidence="4 5" id="KW-0472">Membrane</keyword>
<evidence type="ECO:0000256" key="5">
    <source>
        <dbReference type="SAM" id="Phobius"/>
    </source>
</evidence>
<organism evidence="6 7">
    <name type="scientific">Nocardioides zeicaulis</name>
    <dbReference type="NCBI Taxonomy" id="1776857"/>
    <lineage>
        <taxon>Bacteria</taxon>
        <taxon>Bacillati</taxon>
        <taxon>Actinomycetota</taxon>
        <taxon>Actinomycetes</taxon>
        <taxon>Propionibacteriales</taxon>
        <taxon>Nocardioidaceae</taxon>
        <taxon>Nocardioides</taxon>
    </lineage>
</organism>
<feature type="transmembrane region" description="Helical" evidence="5">
    <location>
        <begin position="258"/>
        <end position="275"/>
    </location>
</feature>
<feature type="transmembrane region" description="Helical" evidence="5">
    <location>
        <begin position="143"/>
        <end position="161"/>
    </location>
</feature>
<accession>A0ABV6E4D5</accession>
<evidence type="ECO:0000313" key="6">
    <source>
        <dbReference type="EMBL" id="MFC0223851.1"/>
    </source>
</evidence>
<dbReference type="CDD" id="cd13956">
    <property type="entry name" value="PT_UbiA"/>
    <property type="match status" value="1"/>
</dbReference>
<sequence>MTAELSQGHRPGGTAAARGLVAAAHAGPAVAVTVLAALLALAQGLDPGRTVLLVAAVLAGQLSIGWSNDLVDLGRDRTTGRADKPLATGAVSPTLVRGCCGAAVLACVALSLACGTAAGLVHLVCVAAGWAYNLGLKATVLSWLPYAVAFGGLTVFVALADGDRAPWWWPVCGALLGVGAHLLNVLPDLDDDAATGVRGLPHVLGRRRIAPVAAAVLVAASAAALLGAAPAPAVTAVAALAVLGLAVAVVTAAGRRPFVAAVGIALVDAALLVVGR</sequence>
<keyword evidence="3 5" id="KW-1133">Transmembrane helix</keyword>
<keyword evidence="7" id="KW-1185">Reference proteome</keyword>
<comment type="caution">
    <text evidence="6">The sequence shown here is derived from an EMBL/GenBank/DDBJ whole genome shotgun (WGS) entry which is preliminary data.</text>
</comment>
<reference evidence="6 7" key="1">
    <citation type="submission" date="2024-09" db="EMBL/GenBank/DDBJ databases">
        <authorList>
            <person name="Sun Q."/>
            <person name="Mori K."/>
        </authorList>
    </citation>
    <scope>NUCLEOTIDE SEQUENCE [LARGE SCALE GENOMIC DNA]</scope>
    <source>
        <strain evidence="6 7">CCM 8654</strain>
    </source>
</reference>
<dbReference type="RefSeq" id="WP_378519647.1">
    <property type="nucleotide sequence ID" value="NZ_CBCSDI010000033.1"/>
</dbReference>
<feature type="transmembrane region" description="Helical" evidence="5">
    <location>
        <begin position="208"/>
        <end position="227"/>
    </location>
</feature>
<dbReference type="Pfam" id="PF01040">
    <property type="entry name" value="UbiA"/>
    <property type="match status" value="1"/>
</dbReference>
<name>A0ABV6E4D5_9ACTN</name>
<feature type="transmembrane region" description="Helical" evidence="5">
    <location>
        <begin position="102"/>
        <end position="131"/>
    </location>
</feature>
<dbReference type="InterPro" id="IPR044878">
    <property type="entry name" value="UbiA_sf"/>
</dbReference>
<feature type="transmembrane region" description="Helical" evidence="5">
    <location>
        <begin position="233"/>
        <end position="251"/>
    </location>
</feature>
<dbReference type="InterPro" id="IPR000537">
    <property type="entry name" value="UbiA_prenyltransferase"/>
</dbReference>
<proteinExistence type="predicted"/>
<evidence type="ECO:0000256" key="2">
    <source>
        <dbReference type="ARBA" id="ARBA00022692"/>
    </source>
</evidence>
<comment type="subcellular location">
    <subcellularLocation>
        <location evidence="1">Membrane</location>
        <topology evidence="1">Multi-pass membrane protein</topology>
    </subcellularLocation>
</comment>
<gene>
    <name evidence="6" type="ORF">ACFFJG_15290</name>
</gene>
<feature type="transmembrane region" description="Helical" evidence="5">
    <location>
        <begin position="20"/>
        <end position="42"/>
    </location>
</feature>